<feature type="coiled-coil region" evidence="8">
    <location>
        <begin position="321"/>
        <end position="362"/>
    </location>
</feature>
<evidence type="ECO:0000256" key="1">
    <source>
        <dbReference type="ARBA" id="ARBA00009697"/>
    </source>
</evidence>
<comment type="subcellular location">
    <subcellularLocation>
        <location evidence="7">Cytoplasm</location>
    </subcellularLocation>
    <subcellularLocation>
        <location evidence="7">Endosome</location>
    </subcellularLocation>
</comment>
<dbReference type="InterPro" id="IPR040608">
    <property type="entry name" value="Snf8/Vps36"/>
</dbReference>
<sequence length="591" mass="64168">MGVLKRYTKPVDGTIPVPALLYDDESLLTSQESVGMYDGTQKSPKHQNGTVYTTTHRLFYVDHSHPHSRSFSLDLSSISRTDYYAGLFTSSPKITLYLHANNPSRTVDASSNDLQTWECEVCSYKNPPGLSPAASKLCGLCGVPRNTSQTNSGSPSPIPPKLTQHSSSQFLSTSLPSSATNLLSTPGSSTNPAQDAIIGANGEIPCPACTFLNHPSLPACEICGTALPRPKNVAGHPFARSAPSSRPVSPSPDEDEEDDDDDDTEATRLVRLSFRKGGDKSFYATLRRSLLGKGWESKVRSSSTPASQASGTGQGGLNSILRTVENTAANTQSNMEDALQDIESLAVKARDMVRMAEDLNEKLTVATATHTASNIIEPEEATFIRSSLSQLGLQMPNAPVTLDMMRDERRWHEELARELASVLQGNGSSWKQPGTNDEQGGGMMRKRGIIALDEVWGGWNRARGVALIPPSTFLSVLPHLPSYTSPPIHMRKFSTSGLSVLHTPPYARDVFADRMVTLLTLGPKTTVEVAHEEQLPVGLVQDMIAEAERFGDICRDEGGSGINIFGGRTESGEVRWWNNIFMDYEWDGQAS</sequence>
<protein>
    <recommendedName>
        <fullName evidence="7">Vacuolar protein-sorting-associated protein 36</fullName>
    </recommendedName>
    <alternativeName>
        <fullName evidence="7">ESCRT-II complex subunit VPS36</fullName>
    </alternativeName>
</protein>
<comment type="subunit">
    <text evidence="7">Component of the endosomal sorting complex required for transport II (ESCRT-II).</text>
</comment>
<keyword evidence="7" id="KW-0963">Cytoplasm</keyword>
<evidence type="ECO:0000256" key="3">
    <source>
        <dbReference type="ARBA" id="ARBA00022723"/>
    </source>
</evidence>
<proteinExistence type="inferred from homology"/>
<dbReference type="InterPro" id="IPR037855">
    <property type="entry name" value="Vps36"/>
</dbReference>
<dbReference type="Proteomes" id="UP001385951">
    <property type="component" value="Unassembled WGS sequence"/>
</dbReference>
<feature type="region of interest" description="Disordered" evidence="9">
    <location>
        <begin position="149"/>
        <end position="196"/>
    </location>
</feature>
<dbReference type="SUPFAM" id="SSF46785">
    <property type="entry name" value="Winged helix' DNA-binding domain"/>
    <property type="match status" value="2"/>
</dbReference>
<comment type="similarity">
    <text evidence="1 7">Belongs to the VPS36 family.</text>
</comment>
<dbReference type="Gene3D" id="2.30.29.30">
    <property type="entry name" value="Pleckstrin-homology domain (PH domain)/Phosphotyrosine-binding domain (PTB)"/>
    <property type="match status" value="2"/>
</dbReference>
<dbReference type="InterPro" id="IPR036388">
    <property type="entry name" value="WH-like_DNA-bd_sf"/>
</dbReference>
<evidence type="ECO:0000256" key="6">
    <source>
        <dbReference type="ARBA" id="ARBA00022927"/>
    </source>
</evidence>
<dbReference type="PROSITE" id="PS51495">
    <property type="entry name" value="GLUE"/>
    <property type="match status" value="1"/>
</dbReference>
<dbReference type="PANTHER" id="PTHR13128:SF12">
    <property type="entry name" value="VACUOLAR PROTEIN-SORTING-ASSOCIATED PROTEIN 36"/>
    <property type="match status" value="1"/>
</dbReference>
<feature type="region of interest" description="Disordered" evidence="9">
    <location>
        <begin position="423"/>
        <end position="442"/>
    </location>
</feature>
<dbReference type="GO" id="GO:0043130">
    <property type="term" value="F:ubiquitin binding"/>
    <property type="evidence" value="ECO:0007669"/>
    <property type="project" value="UniProtKB-UniRule"/>
</dbReference>
<evidence type="ECO:0000256" key="2">
    <source>
        <dbReference type="ARBA" id="ARBA00022448"/>
    </source>
</evidence>
<dbReference type="GO" id="GO:0031902">
    <property type="term" value="C:late endosome membrane"/>
    <property type="evidence" value="ECO:0007669"/>
    <property type="project" value="UniProtKB-UniRule"/>
</dbReference>
<dbReference type="SMART" id="SM00547">
    <property type="entry name" value="ZnF_RBZ"/>
    <property type="match status" value="2"/>
</dbReference>
<keyword evidence="6 7" id="KW-0653">Protein transport</keyword>
<feature type="domain" description="GLUE N-terminal" evidence="10">
    <location>
        <begin position="11"/>
        <end position="302"/>
    </location>
</feature>
<keyword evidence="3" id="KW-0479">Metal-binding</keyword>
<evidence type="ECO:0000256" key="4">
    <source>
        <dbReference type="ARBA" id="ARBA00022771"/>
    </source>
</evidence>
<dbReference type="GO" id="GO:0032266">
    <property type="term" value="F:phosphatidylinositol-3-phosphate binding"/>
    <property type="evidence" value="ECO:0007669"/>
    <property type="project" value="UniProtKB-UniRule"/>
</dbReference>
<dbReference type="Pfam" id="PF11605">
    <property type="entry name" value="Vps36_ESCRT-II"/>
    <property type="match status" value="1"/>
</dbReference>
<comment type="function">
    <text evidence="7">Component of the ESCRT-II complex (endosomal sorting complex required for transport II), which is required for multivesicular body (MVB) formation and sorting of endosomal cargo proteins into MVBs.</text>
</comment>
<evidence type="ECO:0000313" key="11">
    <source>
        <dbReference type="EMBL" id="KAK7680805.1"/>
    </source>
</evidence>
<dbReference type="InterPro" id="IPR011993">
    <property type="entry name" value="PH-like_dom_sf"/>
</dbReference>
<dbReference type="PANTHER" id="PTHR13128">
    <property type="entry name" value="VACUOLAR PROTEIN-SORTING-ASSOCIATED PROTEIN 36"/>
    <property type="match status" value="1"/>
</dbReference>
<feature type="compositionally biased region" description="Acidic residues" evidence="9">
    <location>
        <begin position="252"/>
        <end position="264"/>
    </location>
</feature>
<feature type="compositionally biased region" description="Polar residues" evidence="9">
    <location>
        <begin position="300"/>
        <end position="311"/>
    </location>
</feature>
<evidence type="ECO:0000256" key="5">
    <source>
        <dbReference type="ARBA" id="ARBA00022833"/>
    </source>
</evidence>
<feature type="compositionally biased region" description="Low complexity" evidence="9">
    <location>
        <begin position="162"/>
        <end position="178"/>
    </location>
</feature>
<organism evidence="11 12">
    <name type="scientific">Cerrena zonata</name>
    <dbReference type="NCBI Taxonomy" id="2478898"/>
    <lineage>
        <taxon>Eukaryota</taxon>
        <taxon>Fungi</taxon>
        <taxon>Dikarya</taxon>
        <taxon>Basidiomycota</taxon>
        <taxon>Agaricomycotina</taxon>
        <taxon>Agaricomycetes</taxon>
        <taxon>Polyporales</taxon>
        <taxon>Cerrenaceae</taxon>
        <taxon>Cerrena</taxon>
    </lineage>
</organism>
<dbReference type="EMBL" id="JASBNA010000046">
    <property type="protein sequence ID" value="KAK7680805.1"/>
    <property type="molecule type" value="Genomic_DNA"/>
</dbReference>
<reference evidence="11 12" key="1">
    <citation type="submission" date="2022-09" db="EMBL/GenBank/DDBJ databases">
        <authorList>
            <person name="Palmer J.M."/>
        </authorList>
    </citation>
    <scope>NUCLEOTIDE SEQUENCE [LARGE SCALE GENOMIC DNA]</scope>
    <source>
        <strain evidence="11 12">DSM 7382</strain>
    </source>
</reference>
<comment type="caution">
    <text evidence="11">The sequence shown here is derived from an EMBL/GenBank/DDBJ whole genome shotgun (WGS) entry which is preliminary data.</text>
</comment>
<keyword evidence="5" id="KW-0862">Zinc</keyword>
<keyword evidence="8" id="KW-0175">Coiled coil</keyword>
<evidence type="ECO:0000256" key="8">
    <source>
        <dbReference type="SAM" id="Coils"/>
    </source>
</evidence>
<dbReference type="Gene3D" id="4.10.1060.10">
    <property type="entry name" value="Zinc finger, RanBP2-type"/>
    <property type="match status" value="1"/>
</dbReference>
<dbReference type="Gene3D" id="1.10.10.10">
    <property type="entry name" value="Winged helix-like DNA-binding domain superfamily/Winged helix DNA-binding domain"/>
    <property type="match status" value="2"/>
</dbReference>
<dbReference type="InterPro" id="IPR021648">
    <property type="entry name" value="GLUE_dom"/>
</dbReference>
<dbReference type="GO" id="GO:0008270">
    <property type="term" value="F:zinc ion binding"/>
    <property type="evidence" value="ECO:0007669"/>
    <property type="project" value="UniProtKB-KW"/>
</dbReference>
<dbReference type="GO" id="GO:0000814">
    <property type="term" value="C:ESCRT II complex"/>
    <property type="evidence" value="ECO:0007669"/>
    <property type="project" value="UniProtKB-UniRule"/>
</dbReference>
<feature type="region of interest" description="Disordered" evidence="9">
    <location>
        <begin position="234"/>
        <end position="265"/>
    </location>
</feature>
<feature type="compositionally biased region" description="Polar residues" evidence="9">
    <location>
        <begin position="179"/>
        <end position="193"/>
    </location>
</feature>
<dbReference type="InterPro" id="IPR036390">
    <property type="entry name" value="WH_DNA-bd_sf"/>
</dbReference>
<dbReference type="SUPFAM" id="SSF50729">
    <property type="entry name" value="PH domain-like"/>
    <property type="match status" value="2"/>
</dbReference>
<dbReference type="AlphaFoldDB" id="A0AAW0FGZ0"/>
<evidence type="ECO:0000256" key="9">
    <source>
        <dbReference type="SAM" id="MobiDB-lite"/>
    </source>
</evidence>
<dbReference type="GO" id="GO:0043328">
    <property type="term" value="P:protein transport to vacuole involved in ubiquitin-dependent protein catabolic process via the multivesicular body sorting pathway"/>
    <property type="evidence" value="ECO:0007669"/>
    <property type="project" value="UniProtKB-UniRule"/>
</dbReference>
<feature type="compositionally biased region" description="Polar residues" evidence="9">
    <location>
        <begin position="423"/>
        <end position="438"/>
    </location>
</feature>
<accession>A0AAW0FGZ0</accession>
<evidence type="ECO:0000259" key="10">
    <source>
        <dbReference type="PROSITE" id="PS51495"/>
    </source>
</evidence>
<evidence type="ECO:0000256" key="7">
    <source>
        <dbReference type="RuleBase" id="RU367095"/>
    </source>
</evidence>
<feature type="region of interest" description="Disordered" evidence="9">
    <location>
        <begin position="294"/>
        <end position="317"/>
    </location>
</feature>
<dbReference type="Pfam" id="PF04157">
    <property type="entry name" value="EAP30"/>
    <property type="match status" value="1"/>
</dbReference>
<keyword evidence="2 7" id="KW-0813">Transport</keyword>
<feature type="compositionally biased region" description="Low complexity" evidence="9">
    <location>
        <begin position="237"/>
        <end position="248"/>
    </location>
</feature>
<keyword evidence="7" id="KW-0967">Endosome</keyword>
<name>A0AAW0FGZ0_9APHY</name>
<dbReference type="InterPro" id="IPR001876">
    <property type="entry name" value="Znf_RanBP2"/>
</dbReference>
<dbReference type="Gene3D" id="6.10.140.260">
    <property type="match status" value="1"/>
</dbReference>
<evidence type="ECO:0000313" key="12">
    <source>
        <dbReference type="Proteomes" id="UP001385951"/>
    </source>
</evidence>
<keyword evidence="12" id="KW-1185">Reference proteome</keyword>
<gene>
    <name evidence="11" type="ORF">QCA50_016114</name>
</gene>
<keyword evidence="4" id="KW-0863">Zinc-finger</keyword>